<gene>
    <name evidence="2" type="ORF">EV684_101274</name>
</gene>
<protein>
    <recommendedName>
        <fullName evidence="4">DUF3137 domain-containing protein</fullName>
    </recommendedName>
</protein>
<feature type="transmembrane region" description="Helical" evidence="1">
    <location>
        <begin position="85"/>
        <end position="105"/>
    </location>
</feature>
<reference evidence="2 3" key="1">
    <citation type="submission" date="2019-03" db="EMBL/GenBank/DDBJ databases">
        <title>Genomic Encyclopedia of Type Strains, Phase IV (KMG-IV): sequencing the most valuable type-strain genomes for metagenomic binning, comparative biology and taxonomic classification.</title>
        <authorList>
            <person name="Goeker M."/>
        </authorList>
    </citation>
    <scope>NUCLEOTIDE SEQUENCE [LARGE SCALE GENOMIC DNA]</scope>
    <source>
        <strain evidence="2 3">DSM 1709</strain>
    </source>
</reference>
<dbReference type="Proteomes" id="UP000295106">
    <property type="component" value="Unassembled WGS sequence"/>
</dbReference>
<evidence type="ECO:0000313" key="2">
    <source>
        <dbReference type="EMBL" id="TCP05402.1"/>
    </source>
</evidence>
<evidence type="ECO:0000313" key="3">
    <source>
        <dbReference type="Proteomes" id="UP000295106"/>
    </source>
</evidence>
<proteinExistence type="predicted"/>
<keyword evidence="1" id="KW-1133">Transmembrane helix</keyword>
<keyword evidence="1" id="KW-0472">Membrane</keyword>
<evidence type="ECO:0000256" key="1">
    <source>
        <dbReference type="SAM" id="Phobius"/>
    </source>
</evidence>
<accession>A0A4R2MEX2</accession>
<keyword evidence="1" id="KW-0812">Transmembrane</keyword>
<name>A0A4R2MEX2_RUBGE</name>
<comment type="caution">
    <text evidence="2">The sequence shown here is derived from an EMBL/GenBank/DDBJ whole genome shotgun (WGS) entry which is preliminary data.</text>
</comment>
<dbReference type="AlphaFoldDB" id="A0A4R2MEX2"/>
<evidence type="ECO:0008006" key="4">
    <source>
        <dbReference type="Google" id="ProtNLM"/>
    </source>
</evidence>
<organism evidence="2 3">
    <name type="scientific">Rubrivivax gelatinosus</name>
    <name type="common">Rhodocyclus gelatinosus</name>
    <name type="synonym">Rhodopseudomonas gelatinosa</name>
    <dbReference type="NCBI Taxonomy" id="28068"/>
    <lineage>
        <taxon>Bacteria</taxon>
        <taxon>Pseudomonadati</taxon>
        <taxon>Pseudomonadota</taxon>
        <taxon>Betaproteobacteria</taxon>
        <taxon>Burkholderiales</taxon>
        <taxon>Sphaerotilaceae</taxon>
        <taxon>Rubrivivax</taxon>
    </lineage>
</organism>
<sequence>MLRRADAAQNPPPPRPMIRHLMRLRRAARLASALPSKELLLAELARHAGPDGRIVRADPLPAIAVAVLAVLAAAWRHQAGEDGQALAALLVVLLAGGLPVAAFAARRRFIDTVLGQAAMLDRGLSAVQRDGPALWREWRERFPDFERGDESQTIDRLVEGEWTDEAGGTHRIACYRFRWVEVRHSTRTDADGKQHDETQRTTHDRHGVVVSLALPLVLAVSEVRKPNMPVPWSTASIEFGERWRVGAASEMQAARLLTPSVVQTFVETGRHFRALDLHFIGDSGCISFSDDDLLVRADARQRTDRLDELRWRVRSTATMPKLEALTTLLRALCDAADGLQPRAEPAPPIPSRKAFP</sequence>
<dbReference type="EMBL" id="SLXD01000001">
    <property type="protein sequence ID" value="TCP05402.1"/>
    <property type="molecule type" value="Genomic_DNA"/>
</dbReference>